<comment type="caution">
    <text evidence="8">The sequence shown here is derived from an EMBL/GenBank/DDBJ whole genome shotgun (WGS) entry which is preliminary data.</text>
</comment>
<keyword evidence="7" id="KW-1005">Bacterial flagellum biogenesis</keyword>
<keyword evidence="8" id="KW-0282">Flagellum</keyword>
<sequence length="678" mass="74103">MPARDLSVLLMVVLIVAMLIIPLPSWLLSVLIIINISLALLVLLTSMNMREPLQFSIFPSLLLLLTLFRLGLNVSTTRSILSKGEAGGVVETFGTFVVGGNVVVGFVVFLILIIIQFVVITKGAERVSEVAARFTLDAMPGKQMSIDADLNAGMISEQQARERREKVAQEADFYGAMDGASKFVKGDAIAGIIIVVINMLFGMVVGVVQQGLDVAEAAQRYTLLTVGDGIVSQIPALLISTATGIVVTRAASDSNLGADIMRQLFAFPKMLYVTAGTIFLLGLLTPINDVLTIPIAGLLALGGYHFSAKPMKEEEMSVEEQEEAEMDQMKSPESVVNLLSVDPIEFEFGYALIPLADANQGGDLLDRIVMIRRQLALELGLVIPVVRIRDNIQLQPNEYRLKIKGDEVARGELLLDHYLAMSPGVEDDSIEGIDTVEPAFGLPAKWISEDMKEQAEMLGYTVVDPPSVVSTHITEVLKAHAHELLGRQETKQLVDHLKESYPILVEEVTPTPLSIGDVQKVLAKLLKEKVSIRNLPVIFETLADFARMTSDTDVLTEYVRQALARQITSQYVVAGEPLRVITLSGKVEKAIAEGVHQTEHGNYLSLDPAVSQAIIEAVASQLEQHSLQNQTPILLCSPAVRMYVRQLTERYFPNVPVLSYNELEANVEVQSVGMVDIE</sequence>
<dbReference type="Pfam" id="PF00771">
    <property type="entry name" value="FHIPEP"/>
    <property type="match status" value="1"/>
</dbReference>
<dbReference type="InterPro" id="IPR006301">
    <property type="entry name" value="FlhA"/>
</dbReference>
<feature type="transmembrane region" description="Helical" evidence="7">
    <location>
        <begin position="264"/>
        <end position="284"/>
    </location>
</feature>
<dbReference type="Gene3D" id="3.40.50.12790">
    <property type="entry name" value="FHIPEP family, domain 4"/>
    <property type="match status" value="1"/>
</dbReference>
<comment type="similarity">
    <text evidence="2 7">Belongs to the FHIPEP (flagella/HR/invasion proteins export pore) family.</text>
</comment>
<protein>
    <recommendedName>
        <fullName evidence="7">Flagellar biosynthesis protein FlhA</fullName>
    </recommendedName>
</protein>
<name>A0A7V9Z4Q1_9BACL</name>
<dbReference type="AlphaFoldDB" id="A0A7V9Z4Q1"/>
<dbReference type="PANTHER" id="PTHR30161">
    <property type="entry name" value="FLAGELLAR EXPORT PROTEIN, MEMBRANE FLHA SUBUNIT-RELATED"/>
    <property type="match status" value="1"/>
</dbReference>
<evidence type="ECO:0000256" key="3">
    <source>
        <dbReference type="ARBA" id="ARBA00022475"/>
    </source>
</evidence>
<reference evidence="8 9" key="1">
    <citation type="submission" date="2020-07" db="EMBL/GenBank/DDBJ databases">
        <title>Genomic Encyclopedia of Type Strains, Phase IV (KMG-IV): sequencing the most valuable type-strain genomes for metagenomic binning, comparative biology and taxonomic classification.</title>
        <authorList>
            <person name="Goeker M."/>
        </authorList>
    </citation>
    <scope>NUCLEOTIDE SEQUENCE [LARGE SCALE GENOMIC DNA]</scope>
    <source>
        <strain evidence="8 9">DSM 15730</strain>
    </source>
</reference>
<feature type="transmembrane region" description="Helical" evidence="7">
    <location>
        <begin position="92"/>
        <end position="119"/>
    </location>
</feature>
<gene>
    <name evidence="7" type="primary">flhA</name>
    <name evidence="8" type="ORF">HNR31_000746</name>
</gene>
<evidence type="ECO:0000256" key="1">
    <source>
        <dbReference type="ARBA" id="ARBA00004651"/>
    </source>
</evidence>
<dbReference type="InterPro" id="IPR001712">
    <property type="entry name" value="T3SS_FHIPEP"/>
</dbReference>
<feature type="transmembrane region" description="Helical" evidence="7">
    <location>
        <begin position="230"/>
        <end position="252"/>
    </location>
</feature>
<evidence type="ECO:0000256" key="7">
    <source>
        <dbReference type="RuleBase" id="RU364093"/>
    </source>
</evidence>
<accession>A0A7V9Z4Q1</accession>
<dbReference type="GO" id="GO:0009306">
    <property type="term" value="P:protein secretion"/>
    <property type="evidence" value="ECO:0007669"/>
    <property type="project" value="InterPro"/>
</dbReference>
<dbReference type="Proteomes" id="UP000523087">
    <property type="component" value="Unassembled WGS sequence"/>
</dbReference>
<dbReference type="InterPro" id="IPR042196">
    <property type="entry name" value="FHIPEP_4"/>
</dbReference>
<keyword evidence="7" id="KW-1006">Bacterial flagellum protein export</keyword>
<evidence type="ECO:0000256" key="2">
    <source>
        <dbReference type="ARBA" id="ARBA00008835"/>
    </source>
</evidence>
<keyword evidence="7" id="KW-0653">Protein transport</keyword>
<dbReference type="InterPro" id="IPR042194">
    <property type="entry name" value="FHIPEP_1"/>
</dbReference>
<dbReference type="PIRSF" id="PIRSF005419">
    <property type="entry name" value="FlhA"/>
    <property type="match status" value="1"/>
</dbReference>
<dbReference type="InterPro" id="IPR042193">
    <property type="entry name" value="FHIPEP_3"/>
</dbReference>
<dbReference type="PROSITE" id="PS00994">
    <property type="entry name" value="FHIPEP"/>
    <property type="match status" value="1"/>
</dbReference>
<keyword evidence="8" id="KW-0966">Cell projection</keyword>
<dbReference type="NCBIfam" id="TIGR01398">
    <property type="entry name" value="FlhA"/>
    <property type="match status" value="1"/>
</dbReference>
<dbReference type="PANTHER" id="PTHR30161:SF1">
    <property type="entry name" value="FLAGELLAR BIOSYNTHESIS PROTEIN FLHA-RELATED"/>
    <property type="match status" value="1"/>
</dbReference>
<dbReference type="InterPro" id="IPR025505">
    <property type="entry name" value="FHIPEP_CS"/>
</dbReference>
<dbReference type="GO" id="GO:0005886">
    <property type="term" value="C:plasma membrane"/>
    <property type="evidence" value="ECO:0007669"/>
    <property type="project" value="UniProtKB-SubCell"/>
</dbReference>
<keyword evidence="4 7" id="KW-0812">Transmembrane</keyword>
<dbReference type="EMBL" id="JACDUT010000002">
    <property type="protein sequence ID" value="MBA2873976.1"/>
    <property type="molecule type" value="Genomic_DNA"/>
</dbReference>
<evidence type="ECO:0000256" key="4">
    <source>
        <dbReference type="ARBA" id="ARBA00022692"/>
    </source>
</evidence>
<feature type="transmembrane region" description="Helical" evidence="7">
    <location>
        <begin position="188"/>
        <end position="210"/>
    </location>
</feature>
<dbReference type="Gene3D" id="3.40.30.60">
    <property type="entry name" value="FHIPEP family, domain 1"/>
    <property type="match status" value="1"/>
</dbReference>
<keyword evidence="7" id="KW-0813">Transport</keyword>
<evidence type="ECO:0000256" key="5">
    <source>
        <dbReference type="ARBA" id="ARBA00022989"/>
    </source>
</evidence>
<evidence type="ECO:0000256" key="6">
    <source>
        <dbReference type="ARBA" id="ARBA00023136"/>
    </source>
</evidence>
<dbReference type="Gene3D" id="1.10.8.540">
    <property type="entry name" value="FHIPEP family, domain 3"/>
    <property type="match status" value="1"/>
</dbReference>
<keyword evidence="3 7" id="KW-1003">Cell membrane</keyword>
<feature type="transmembrane region" description="Helical" evidence="7">
    <location>
        <begin position="12"/>
        <end position="43"/>
    </location>
</feature>
<evidence type="ECO:0000313" key="9">
    <source>
        <dbReference type="Proteomes" id="UP000523087"/>
    </source>
</evidence>
<organism evidence="8 9">
    <name type="scientific">Thermaerobacillus caldiproteolyticus</name>
    <dbReference type="NCBI Taxonomy" id="247480"/>
    <lineage>
        <taxon>Bacteria</taxon>
        <taxon>Bacillati</taxon>
        <taxon>Bacillota</taxon>
        <taxon>Bacilli</taxon>
        <taxon>Bacillales</taxon>
        <taxon>Anoxybacillaceae</taxon>
        <taxon>Thermaerobacillus</taxon>
    </lineage>
</organism>
<keyword evidence="8" id="KW-0969">Cilium</keyword>
<feature type="transmembrane region" description="Helical" evidence="7">
    <location>
        <begin position="55"/>
        <end position="72"/>
    </location>
</feature>
<dbReference type="PRINTS" id="PR00949">
    <property type="entry name" value="TYPE3IMAPROT"/>
</dbReference>
<evidence type="ECO:0000313" key="8">
    <source>
        <dbReference type="EMBL" id="MBA2873976.1"/>
    </source>
</evidence>
<comment type="caution">
    <text evidence="7">Lacks conserved residue(s) required for the propagation of feature annotation.</text>
</comment>
<comment type="function">
    <text evidence="7">Required for formation of the rod structure of the flagellar apparatus. Together with FliI and FliH, may constitute the export apparatus of flagellin.</text>
</comment>
<proteinExistence type="inferred from homology"/>
<keyword evidence="5 7" id="KW-1133">Transmembrane helix</keyword>
<keyword evidence="6 7" id="KW-0472">Membrane</keyword>
<keyword evidence="9" id="KW-1185">Reference proteome</keyword>
<comment type="subcellular location">
    <subcellularLocation>
        <location evidence="1 7">Cell membrane</location>
        <topology evidence="1 7">Multi-pass membrane protein</topology>
    </subcellularLocation>
</comment>
<dbReference type="GO" id="GO:0044780">
    <property type="term" value="P:bacterial-type flagellum assembly"/>
    <property type="evidence" value="ECO:0007669"/>
    <property type="project" value="InterPro"/>
</dbReference>
<dbReference type="RefSeq" id="WP_181554914.1">
    <property type="nucleotide sequence ID" value="NZ_JACDUT010000002.1"/>
</dbReference>